<organism evidence="4 5">
    <name type="scientific">Nonlabens spongiae</name>
    <dbReference type="NCBI Taxonomy" id="331648"/>
    <lineage>
        <taxon>Bacteria</taxon>
        <taxon>Pseudomonadati</taxon>
        <taxon>Bacteroidota</taxon>
        <taxon>Flavobacteriia</taxon>
        <taxon>Flavobacteriales</taxon>
        <taxon>Flavobacteriaceae</taxon>
        <taxon>Nonlabens</taxon>
    </lineage>
</organism>
<gene>
    <name evidence="4" type="ORF">BST97_02805</name>
</gene>
<dbReference type="OrthoDB" id="975384at2"/>
<name>A0A1W6MHD0_9FLAO</name>
<evidence type="ECO:0000256" key="1">
    <source>
        <dbReference type="ARBA" id="ARBA00022729"/>
    </source>
</evidence>
<sequence length="835" mass="87173">MRKLFLSLLVFTFCLFALAQSGVVVTGTTGSGSGGSMSSSAGQLSVADLDGPGGSASAGIQTSTTSVTISNGSYAANGQSGFGGPFGNSTMSITDDGTTVSVTINPAGDLTSNFIVLYIDNGTGGRAVIDGTDGNDAGRRAITNANSGNLTFPSGFEASYGISIESGFGGLFSIPATGTAITGGSLVFVDAVGSSAGAASFTISFEWSEIGLTSSDSFDFVATYGNPNDGGSNMFSSNEGYGTGIENSGNNFGLNAMTFTSSLTYRGSRAQVSTTASATDWTSGSSWDTGEVPASTNQITIAHDINVNTDIIIDNSLNINPAVLFNLNSGNSITNNGVLTFESDATGTAQFTNGTGASISGDVTVQRFIPAATNNHRAYRFVTSSVNTSTSIYENWQTGGSSEAGIGTHITGSSTGANGFDATVSGNPSMLEYVDNGSGYQWSFITATDDPSTTDDNLVAGKPYNIFIRGDRNFDLSTNGNPNVDVRLPALGTLELGTSVSSGALNPAAGGFDFVGNPYQATIDMTAVTKNGINPNFMYTWDPNAATNGAYVSVDISAASTDPARYIEPGQAFFVVNNPSGGAASIDFLASAKAPAATNGGTFSTPNTRPTMTVELWDNGTAGTRYDTAKFNFDGDNIVDAMDAPEIGNWEENFSINKNGTLLSIENRAMPTHEEIILFDFSNVIHTDFELRMNHENLNISLEAILVDSYTNTEMTLSSGWNNYTFTVDLNDASSFANGRFSIKFIDTTLSTVQTGIASFEMYPNPNNGELLTIQTGADLENGNITFYTTLGQQMKSLNINSGMNVVDIKDLKAGIYLVQINSGDHSTTQKLIIK</sequence>
<evidence type="ECO:0000313" key="4">
    <source>
        <dbReference type="EMBL" id="ARN77013.1"/>
    </source>
</evidence>
<keyword evidence="1 2" id="KW-0732">Signal</keyword>
<reference evidence="4 5" key="1">
    <citation type="submission" date="2016-11" db="EMBL/GenBank/DDBJ databases">
        <title>Trade-off between light-utilization and light-protection in marine flavobacteria.</title>
        <authorList>
            <person name="Kumagai Y."/>
        </authorList>
    </citation>
    <scope>NUCLEOTIDE SEQUENCE [LARGE SCALE GENOMIC DNA]</scope>
    <source>
        <strain evidence="4 5">JCM 13191</strain>
    </source>
</reference>
<feature type="domain" description="Secretion system C-terminal sorting" evidence="3">
    <location>
        <begin position="762"/>
        <end position="834"/>
    </location>
</feature>
<evidence type="ECO:0000259" key="3">
    <source>
        <dbReference type="Pfam" id="PF18962"/>
    </source>
</evidence>
<dbReference type="Proteomes" id="UP000193431">
    <property type="component" value="Chromosome"/>
</dbReference>
<evidence type="ECO:0000256" key="2">
    <source>
        <dbReference type="SAM" id="SignalP"/>
    </source>
</evidence>
<dbReference type="EMBL" id="CP019344">
    <property type="protein sequence ID" value="ARN77013.1"/>
    <property type="molecule type" value="Genomic_DNA"/>
</dbReference>
<dbReference type="Pfam" id="PF18962">
    <property type="entry name" value="Por_Secre_tail"/>
    <property type="match status" value="1"/>
</dbReference>
<dbReference type="STRING" id="331648.BST97_02805"/>
<evidence type="ECO:0000313" key="5">
    <source>
        <dbReference type="Proteomes" id="UP000193431"/>
    </source>
</evidence>
<dbReference type="NCBIfam" id="TIGR04183">
    <property type="entry name" value="Por_Secre_tail"/>
    <property type="match status" value="1"/>
</dbReference>
<dbReference type="InterPro" id="IPR026444">
    <property type="entry name" value="Secre_tail"/>
</dbReference>
<feature type="chain" id="PRO_5012484358" description="Secretion system C-terminal sorting domain-containing protein" evidence="2">
    <location>
        <begin position="20"/>
        <end position="835"/>
    </location>
</feature>
<feature type="signal peptide" evidence="2">
    <location>
        <begin position="1"/>
        <end position="19"/>
    </location>
</feature>
<proteinExistence type="predicted"/>
<dbReference type="RefSeq" id="WP_085765813.1">
    <property type="nucleotide sequence ID" value="NZ_CP019344.1"/>
</dbReference>
<dbReference type="AlphaFoldDB" id="A0A1W6MHD0"/>
<accession>A0A1W6MHD0</accession>
<keyword evidence="5" id="KW-1185">Reference proteome</keyword>
<protein>
    <recommendedName>
        <fullName evidence="3">Secretion system C-terminal sorting domain-containing protein</fullName>
    </recommendedName>
</protein>